<feature type="transmembrane region" description="Helical" evidence="11">
    <location>
        <begin position="184"/>
        <end position="208"/>
    </location>
</feature>
<dbReference type="Pfam" id="PF02386">
    <property type="entry name" value="TrkH"/>
    <property type="match status" value="1"/>
</dbReference>
<evidence type="ECO:0000256" key="5">
    <source>
        <dbReference type="ARBA" id="ARBA00022692"/>
    </source>
</evidence>
<feature type="transmembrane region" description="Helical" evidence="11">
    <location>
        <begin position="394"/>
        <end position="415"/>
    </location>
</feature>
<keyword evidence="4 10" id="KW-0633">Potassium transport</keyword>
<evidence type="ECO:0000313" key="13">
    <source>
        <dbReference type="Proteomes" id="UP000611945"/>
    </source>
</evidence>
<dbReference type="RefSeq" id="WP_251837661.1">
    <property type="nucleotide sequence ID" value="NZ_JACSQG010000013.1"/>
</dbReference>
<feature type="transmembrane region" description="Helical" evidence="11">
    <location>
        <begin position="135"/>
        <end position="155"/>
    </location>
</feature>
<evidence type="ECO:0000256" key="1">
    <source>
        <dbReference type="ARBA" id="ARBA00004651"/>
    </source>
</evidence>
<keyword evidence="8 10" id="KW-0406">Ion transport</keyword>
<keyword evidence="3 10" id="KW-1003">Cell membrane</keyword>
<evidence type="ECO:0000256" key="6">
    <source>
        <dbReference type="ARBA" id="ARBA00022958"/>
    </source>
</evidence>
<gene>
    <name evidence="12" type="ORF">H9642_16950</name>
</gene>
<dbReference type="PANTHER" id="PTHR32024:SF3">
    <property type="entry name" value="TRK SYSTEM POTASSIUM UPTAKE PROTEIN"/>
    <property type="match status" value="1"/>
</dbReference>
<evidence type="ECO:0000256" key="11">
    <source>
        <dbReference type="SAM" id="Phobius"/>
    </source>
</evidence>
<evidence type="ECO:0000256" key="7">
    <source>
        <dbReference type="ARBA" id="ARBA00022989"/>
    </source>
</evidence>
<reference evidence="12 13" key="1">
    <citation type="submission" date="2020-08" db="EMBL/GenBank/DDBJ databases">
        <title>A Genomic Blueprint of the Chicken Gut Microbiome.</title>
        <authorList>
            <person name="Gilroy R."/>
            <person name="Ravi A."/>
            <person name="Getino M."/>
            <person name="Pursley I."/>
            <person name="Horton D.L."/>
            <person name="Alikhan N.-F."/>
            <person name="Baker D."/>
            <person name="Gharbi K."/>
            <person name="Hall N."/>
            <person name="Watson M."/>
            <person name="Adriaenssens E.M."/>
            <person name="Foster-Nyarko E."/>
            <person name="Jarju S."/>
            <person name="Secka A."/>
            <person name="Antonio M."/>
            <person name="Oren A."/>
            <person name="Chaudhuri R."/>
            <person name="La Ragione R.M."/>
            <person name="Hildebrand F."/>
            <person name="Pallen M.J."/>
        </authorList>
    </citation>
    <scope>NUCLEOTIDE SEQUENCE [LARGE SCALE GENOMIC DNA]</scope>
    <source>
        <strain evidence="12 13">Sa2CUA2</strain>
    </source>
</reference>
<evidence type="ECO:0000256" key="8">
    <source>
        <dbReference type="ARBA" id="ARBA00023065"/>
    </source>
</evidence>
<dbReference type="InterPro" id="IPR003445">
    <property type="entry name" value="Cat_transpt"/>
</dbReference>
<accession>A0ABR8TSY2</accession>
<feature type="transmembrane region" description="Helical" evidence="11">
    <location>
        <begin position="326"/>
        <end position="345"/>
    </location>
</feature>
<dbReference type="PANTHER" id="PTHR32024">
    <property type="entry name" value="TRK SYSTEM POTASSIUM UPTAKE PROTEIN TRKG-RELATED"/>
    <property type="match status" value="1"/>
</dbReference>
<feature type="transmembrane region" description="Helical" evidence="11">
    <location>
        <begin position="73"/>
        <end position="95"/>
    </location>
</feature>
<feature type="transmembrane region" description="Helical" evidence="11">
    <location>
        <begin position="456"/>
        <end position="476"/>
    </location>
</feature>
<feature type="transmembrane region" description="Helical" evidence="11">
    <location>
        <begin position="40"/>
        <end position="61"/>
    </location>
</feature>
<keyword evidence="7 11" id="KW-1133">Transmembrane helix</keyword>
<dbReference type="EMBL" id="JACSQG010000013">
    <property type="protein sequence ID" value="MBD7978873.1"/>
    <property type="molecule type" value="Genomic_DNA"/>
</dbReference>
<keyword evidence="6 10" id="KW-0630">Potassium</keyword>
<evidence type="ECO:0000256" key="10">
    <source>
        <dbReference type="PIRNR" id="PIRNR006247"/>
    </source>
</evidence>
<comment type="function">
    <text evidence="10">Low-affinity potassium transport system. Interacts with Trk system potassium uptake protein TrkA.</text>
</comment>
<keyword evidence="13" id="KW-1185">Reference proteome</keyword>
<evidence type="ECO:0000256" key="2">
    <source>
        <dbReference type="ARBA" id="ARBA00022448"/>
    </source>
</evidence>
<dbReference type="InterPro" id="IPR004772">
    <property type="entry name" value="TrkH"/>
</dbReference>
<evidence type="ECO:0000313" key="12">
    <source>
        <dbReference type="EMBL" id="MBD7978873.1"/>
    </source>
</evidence>
<evidence type="ECO:0000256" key="4">
    <source>
        <dbReference type="ARBA" id="ARBA00022538"/>
    </source>
</evidence>
<dbReference type="PIRSF" id="PIRSF006247">
    <property type="entry name" value="TrkH"/>
    <property type="match status" value="1"/>
</dbReference>
<proteinExistence type="inferred from homology"/>
<feature type="transmembrane region" description="Helical" evidence="11">
    <location>
        <begin position="12"/>
        <end position="34"/>
    </location>
</feature>
<comment type="caution">
    <text evidence="12">The sequence shown here is derived from an EMBL/GenBank/DDBJ whole genome shotgun (WGS) entry which is preliminary data.</text>
</comment>
<sequence>MALSTLRIIGFILGLFLITLAASMLLPMVAMLWYGHHEDIGAFLWSSLITFVVGLALTLPRRPQNAHLRPRDMYLLTTSSWLVVGLFAALPLVLIRNLSFTDAFFESMSGITTTGATVLSDLDASSPGLLLWRSLLQWLGGIGFIAMAVAILPLLRVGGMRLFQTESSDWSEKVMPRSHMVAKYFVAIYVLFTLLGTLAFHLTGMGWFDAVNHAMTSVSTAGFSTSDASLATFPKATHWVAVVLMVLGSLPFVLYVSTVRGNYRALIRDQQVRGFLLVLAGVSLPFSLWLWLNSDYAFIDALRIATVNVVSIVSTTGYALGDYTQWGGFAVMVFFYLTFIGGCSGSTSGGLKIFRFQVAYSLLKANLQQLVHPRAVIKQQYNGHNLDEEIVRSILTFSFFFTITIGFIALGLALLGLDPLTALTGAATAVCNVGPGLGPIIGPAGNFSTLPDMAKWLLAIGMLLGRLEIITVLVLMTRSFWRH</sequence>
<protein>
    <recommendedName>
        <fullName evidence="10">Trk system potassium uptake protein</fullName>
    </recommendedName>
</protein>
<feature type="transmembrane region" description="Helical" evidence="11">
    <location>
        <begin position="275"/>
        <end position="292"/>
    </location>
</feature>
<comment type="subcellular location">
    <subcellularLocation>
        <location evidence="10">Cell inner membrane</location>
        <topology evidence="10">Multi-pass membrane protein</topology>
    </subcellularLocation>
    <subcellularLocation>
        <location evidence="1">Cell membrane</location>
        <topology evidence="1">Multi-pass membrane protein</topology>
    </subcellularLocation>
</comment>
<dbReference type="Proteomes" id="UP000611945">
    <property type="component" value="Unassembled WGS sequence"/>
</dbReference>
<feature type="transmembrane region" description="Helical" evidence="11">
    <location>
        <begin position="236"/>
        <end position="255"/>
    </location>
</feature>
<keyword evidence="10" id="KW-0997">Cell inner membrane</keyword>
<organism evidence="12 13">
    <name type="scientific">Serpens gallinarum</name>
    <dbReference type="NCBI Taxonomy" id="2763075"/>
    <lineage>
        <taxon>Bacteria</taxon>
        <taxon>Pseudomonadati</taxon>
        <taxon>Pseudomonadota</taxon>
        <taxon>Gammaproteobacteria</taxon>
        <taxon>Pseudomonadales</taxon>
        <taxon>Pseudomonadaceae</taxon>
        <taxon>Pseudomonas</taxon>
    </lineage>
</organism>
<keyword evidence="9 10" id="KW-0472">Membrane</keyword>
<evidence type="ECO:0000256" key="3">
    <source>
        <dbReference type="ARBA" id="ARBA00022475"/>
    </source>
</evidence>
<comment type="similarity">
    <text evidence="10">Belongs to the TrkH potassium transport family.</text>
</comment>
<keyword evidence="2 10" id="KW-0813">Transport</keyword>
<keyword evidence="5 11" id="KW-0812">Transmembrane</keyword>
<name>A0ABR8TSY2_9PSED</name>
<evidence type="ECO:0000256" key="9">
    <source>
        <dbReference type="ARBA" id="ARBA00023136"/>
    </source>
</evidence>